<comment type="caution">
    <text evidence="1">The sequence shown here is derived from an EMBL/GenBank/DDBJ whole genome shotgun (WGS) entry which is preliminary data.</text>
</comment>
<dbReference type="Proteomes" id="UP000838756">
    <property type="component" value="Unassembled WGS sequence"/>
</dbReference>
<evidence type="ECO:0000313" key="1">
    <source>
        <dbReference type="EMBL" id="CAH2257639.1"/>
    </source>
</evidence>
<sequence>MLKKGTDEFVAGFFRAASLYGSYGDTLDRNNRKIFLRAGDRARGPRSEHSFFGRTLADNHLRGCYGVTGGVGRARKLAMRRAPGLDDIGGEVGDVDVNLTVGGLLD</sequence>
<evidence type="ECO:0000313" key="2">
    <source>
        <dbReference type="Proteomes" id="UP000838756"/>
    </source>
</evidence>
<reference evidence="1" key="1">
    <citation type="submission" date="2022-03" db="EMBL/GenBank/DDBJ databases">
        <authorList>
            <person name="Lindestad O."/>
        </authorList>
    </citation>
    <scope>NUCLEOTIDE SEQUENCE</scope>
</reference>
<organism evidence="1 2">
    <name type="scientific">Pararge aegeria aegeria</name>
    <dbReference type="NCBI Taxonomy" id="348720"/>
    <lineage>
        <taxon>Eukaryota</taxon>
        <taxon>Metazoa</taxon>
        <taxon>Ecdysozoa</taxon>
        <taxon>Arthropoda</taxon>
        <taxon>Hexapoda</taxon>
        <taxon>Insecta</taxon>
        <taxon>Pterygota</taxon>
        <taxon>Neoptera</taxon>
        <taxon>Endopterygota</taxon>
        <taxon>Lepidoptera</taxon>
        <taxon>Glossata</taxon>
        <taxon>Ditrysia</taxon>
        <taxon>Papilionoidea</taxon>
        <taxon>Nymphalidae</taxon>
        <taxon>Satyrinae</taxon>
        <taxon>Satyrini</taxon>
        <taxon>Parargina</taxon>
        <taxon>Pararge</taxon>
    </lineage>
</organism>
<dbReference type="EMBL" id="CAKXAJ010026123">
    <property type="protein sequence ID" value="CAH2257639.1"/>
    <property type="molecule type" value="Genomic_DNA"/>
</dbReference>
<protein>
    <submittedName>
        <fullName evidence="1">Jg20517 protein</fullName>
    </submittedName>
</protein>
<proteinExistence type="predicted"/>
<gene>
    <name evidence="1" type="primary">jg20517</name>
    <name evidence="1" type="ORF">PAEG_LOCUS23181</name>
</gene>
<dbReference type="AlphaFoldDB" id="A0A8S4SHJ9"/>
<accession>A0A8S4SHJ9</accession>
<keyword evidence="2" id="KW-1185">Reference proteome</keyword>
<name>A0A8S4SHJ9_9NEOP</name>